<name>A0AAE1EE70_9GAST</name>
<reference evidence="1" key="1">
    <citation type="journal article" date="2023" name="G3 (Bethesda)">
        <title>A reference genome for the long-term kleptoplast-retaining sea slug Elysia crispata morphotype clarki.</title>
        <authorList>
            <person name="Eastman K.E."/>
            <person name="Pendleton A.L."/>
            <person name="Shaikh M.A."/>
            <person name="Suttiyut T."/>
            <person name="Ogas R."/>
            <person name="Tomko P."/>
            <person name="Gavelis G."/>
            <person name="Widhalm J.R."/>
            <person name="Wisecaver J.H."/>
        </authorList>
    </citation>
    <scope>NUCLEOTIDE SEQUENCE</scope>
    <source>
        <strain evidence="1">ECLA1</strain>
    </source>
</reference>
<dbReference type="EMBL" id="JAWDGP010000113">
    <property type="protein sequence ID" value="KAK3803565.1"/>
    <property type="molecule type" value="Genomic_DNA"/>
</dbReference>
<dbReference type="Proteomes" id="UP001283361">
    <property type="component" value="Unassembled WGS sequence"/>
</dbReference>
<organism evidence="1 2">
    <name type="scientific">Elysia crispata</name>
    <name type="common">lettuce slug</name>
    <dbReference type="NCBI Taxonomy" id="231223"/>
    <lineage>
        <taxon>Eukaryota</taxon>
        <taxon>Metazoa</taxon>
        <taxon>Spiralia</taxon>
        <taxon>Lophotrochozoa</taxon>
        <taxon>Mollusca</taxon>
        <taxon>Gastropoda</taxon>
        <taxon>Heterobranchia</taxon>
        <taxon>Euthyneura</taxon>
        <taxon>Panpulmonata</taxon>
        <taxon>Sacoglossa</taxon>
        <taxon>Placobranchoidea</taxon>
        <taxon>Plakobranchidae</taxon>
        <taxon>Elysia</taxon>
    </lineage>
</organism>
<protein>
    <submittedName>
        <fullName evidence="1">Uncharacterized protein</fullName>
    </submittedName>
</protein>
<keyword evidence="2" id="KW-1185">Reference proteome</keyword>
<comment type="caution">
    <text evidence="1">The sequence shown here is derived from an EMBL/GenBank/DDBJ whole genome shotgun (WGS) entry which is preliminary data.</text>
</comment>
<gene>
    <name evidence="1" type="ORF">RRG08_023284</name>
</gene>
<sequence>MFLKQMVVALPPKRLVNQGKTFSARTASACGCVLVRTVIDLESVLVHLDIDRNPDKRTAQRGSLLVQVSSGQGYSLNDCGYDD</sequence>
<dbReference type="AlphaFoldDB" id="A0AAE1EE70"/>
<evidence type="ECO:0000313" key="2">
    <source>
        <dbReference type="Proteomes" id="UP001283361"/>
    </source>
</evidence>
<evidence type="ECO:0000313" key="1">
    <source>
        <dbReference type="EMBL" id="KAK3803565.1"/>
    </source>
</evidence>
<proteinExistence type="predicted"/>
<accession>A0AAE1EE70</accession>